<comment type="caution">
    <text evidence="7">The sequence shown here is derived from an EMBL/GenBank/DDBJ whole genome shotgun (WGS) entry which is preliminary data.</text>
</comment>
<accession>A0ABR7PI69</accession>
<keyword evidence="1" id="KW-0813">Transport</keyword>
<evidence type="ECO:0000256" key="3">
    <source>
        <dbReference type="ARBA" id="ARBA00022519"/>
    </source>
</evidence>
<evidence type="ECO:0000259" key="6">
    <source>
        <dbReference type="PROSITE" id="PS50893"/>
    </source>
</evidence>
<feature type="domain" description="ABC transporter" evidence="6">
    <location>
        <begin position="5"/>
        <end position="246"/>
    </location>
</feature>
<keyword evidence="3" id="KW-0472">Membrane</keyword>
<protein>
    <submittedName>
        <fullName evidence="7">ABC transporter ATP-binding protein</fullName>
    </submittedName>
</protein>
<dbReference type="PANTHER" id="PTHR45772">
    <property type="entry name" value="CONSERVED COMPONENT OF ABC TRANSPORTER FOR NATURAL AMINO ACIDS-RELATED"/>
    <property type="match status" value="1"/>
</dbReference>
<dbReference type="Pfam" id="PF00005">
    <property type="entry name" value="ABC_tran"/>
    <property type="match status" value="1"/>
</dbReference>
<gene>
    <name evidence="7" type="ORF">F6X42_04905</name>
</gene>
<dbReference type="InterPro" id="IPR027417">
    <property type="entry name" value="P-loop_NTPase"/>
</dbReference>
<evidence type="ECO:0000313" key="8">
    <source>
        <dbReference type="Proteomes" id="UP000736373"/>
    </source>
</evidence>
<name>A0ABR7PI69_9BURK</name>
<evidence type="ECO:0000256" key="1">
    <source>
        <dbReference type="ARBA" id="ARBA00022448"/>
    </source>
</evidence>
<dbReference type="SMART" id="SM00382">
    <property type="entry name" value="AAA"/>
    <property type="match status" value="1"/>
</dbReference>
<dbReference type="PANTHER" id="PTHR45772:SF7">
    <property type="entry name" value="AMINO ACID ABC TRANSPORTER ATP-BINDING PROTEIN"/>
    <property type="match status" value="1"/>
</dbReference>
<dbReference type="EMBL" id="VZQQ01000003">
    <property type="protein sequence ID" value="MBC8745990.1"/>
    <property type="molecule type" value="Genomic_DNA"/>
</dbReference>
<organism evidence="7 8">
    <name type="scientific">Paraburkholderia podalyriae</name>
    <dbReference type="NCBI Taxonomy" id="1938811"/>
    <lineage>
        <taxon>Bacteria</taxon>
        <taxon>Pseudomonadati</taxon>
        <taxon>Pseudomonadota</taxon>
        <taxon>Betaproteobacteria</taxon>
        <taxon>Burkholderiales</taxon>
        <taxon>Burkholderiaceae</taxon>
        <taxon>Paraburkholderia</taxon>
    </lineage>
</organism>
<dbReference type="Proteomes" id="UP000736373">
    <property type="component" value="Unassembled WGS sequence"/>
</dbReference>
<reference evidence="7 8" key="1">
    <citation type="submission" date="2019-09" db="EMBL/GenBank/DDBJ databases">
        <title>Paraburkholderia podalyriae sp. nov., A South African Podalyria-associated rhizobium.</title>
        <authorList>
            <person name="Mavima L."/>
            <person name="Beukes C.W."/>
            <person name="Palmer M."/>
            <person name="De Meyer S.E."/>
            <person name="James E.K."/>
            <person name="Maluk M."/>
            <person name="Avontuur J.R."/>
            <person name="Chan W.Y."/>
            <person name="Venter S.N."/>
            <person name="Steenkamp E.T."/>
        </authorList>
    </citation>
    <scope>NUCLEOTIDE SEQUENCE [LARGE SCALE GENOMIC DNA]</scope>
    <source>
        <strain evidence="7 8">WC7.3b</strain>
    </source>
</reference>
<proteinExistence type="predicted"/>
<dbReference type="RefSeq" id="WP_184057160.1">
    <property type="nucleotide sequence ID" value="NZ_VZQQ01000003.1"/>
</dbReference>
<keyword evidence="2" id="KW-1003">Cell membrane</keyword>
<keyword evidence="3" id="KW-0997">Cell inner membrane</keyword>
<dbReference type="GO" id="GO:0005524">
    <property type="term" value="F:ATP binding"/>
    <property type="evidence" value="ECO:0007669"/>
    <property type="project" value="UniProtKB-KW"/>
</dbReference>
<dbReference type="InterPro" id="IPR032823">
    <property type="entry name" value="BCA_ABC_TP_C"/>
</dbReference>
<dbReference type="SUPFAM" id="SSF52540">
    <property type="entry name" value="P-loop containing nucleoside triphosphate hydrolases"/>
    <property type="match status" value="1"/>
</dbReference>
<evidence type="ECO:0000313" key="7">
    <source>
        <dbReference type="EMBL" id="MBC8745990.1"/>
    </source>
</evidence>
<dbReference type="Gene3D" id="3.40.50.300">
    <property type="entry name" value="P-loop containing nucleotide triphosphate hydrolases"/>
    <property type="match status" value="1"/>
</dbReference>
<dbReference type="InterPro" id="IPR051120">
    <property type="entry name" value="ABC_AA/LPS_Transport"/>
</dbReference>
<keyword evidence="8" id="KW-1185">Reference proteome</keyword>
<dbReference type="InterPro" id="IPR003593">
    <property type="entry name" value="AAA+_ATPase"/>
</dbReference>
<dbReference type="PROSITE" id="PS50893">
    <property type="entry name" value="ABC_TRANSPORTER_2"/>
    <property type="match status" value="1"/>
</dbReference>
<dbReference type="Pfam" id="PF12399">
    <property type="entry name" value="BCA_ABC_TP_C"/>
    <property type="match status" value="1"/>
</dbReference>
<keyword evidence="5 7" id="KW-0067">ATP-binding</keyword>
<dbReference type="CDD" id="cd03219">
    <property type="entry name" value="ABC_Mj1267_LivG_branched"/>
    <property type="match status" value="1"/>
</dbReference>
<sequence length="248" mass="26982">MSAVLEASNLCKSFGDFTAVDGVSLTVHTGEAVAIIGPNGAGKSSLFDLLTGRKMPDAGEIHLFGKPVTRQPPWRRVKQGLGRSFQLSSLFPAYSARENVQVALMAANSLSWNVFLLATKTLRAEADDLLDRVGLSAKAHVRAGELSHGDLRTLDLAVALATRPKVLLLDEPTAGMGREESRECLAQIRAITRREKIPIAFVEHDMDVVFSFATRVIVLVAGKVLIDAPPERVRADERVKEAYFGEDF</sequence>
<evidence type="ECO:0000256" key="2">
    <source>
        <dbReference type="ARBA" id="ARBA00022475"/>
    </source>
</evidence>
<dbReference type="InterPro" id="IPR003439">
    <property type="entry name" value="ABC_transporter-like_ATP-bd"/>
</dbReference>
<keyword evidence="4" id="KW-0547">Nucleotide-binding</keyword>
<evidence type="ECO:0000256" key="4">
    <source>
        <dbReference type="ARBA" id="ARBA00022741"/>
    </source>
</evidence>
<evidence type="ECO:0000256" key="5">
    <source>
        <dbReference type="ARBA" id="ARBA00022840"/>
    </source>
</evidence>